<keyword evidence="2" id="KW-1185">Reference proteome</keyword>
<proteinExistence type="predicted"/>
<gene>
    <name evidence="1" type="ORF">FYK55_04805</name>
</gene>
<dbReference type="AlphaFoldDB" id="A0A5M6DFN5"/>
<accession>A0A5M6DFN5</accession>
<protein>
    <submittedName>
        <fullName evidence="1">Uncharacterized protein</fullName>
    </submittedName>
</protein>
<comment type="caution">
    <text evidence="1">The sequence shown here is derived from an EMBL/GenBank/DDBJ whole genome shotgun (WGS) entry which is preliminary data.</text>
</comment>
<name>A0A5M6DFN5_9BACT</name>
<dbReference type="RefSeq" id="WP_150075220.1">
    <property type="nucleotide sequence ID" value="NZ_VWOX01000002.1"/>
</dbReference>
<reference evidence="1 2" key="1">
    <citation type="submission" date="2019-08" db="EMBL/GenBank/DDBJ databases">
        <authorList>
            <person name="Dhanesh K."/>
            <person name="Kumar G."/>
            <person name="Sasikala C."/>
            <person name="Venkata Ramana C."/>
        </authorList>
    </citation>
    <scope>NUCLEOTIDE SEQUENCE [LARGE SCALE GENOMIC DNA]</scope>
    <source>
        <strain evidence="1 2">JC645</strain>
    </source>
</reference>
<sequence length="421" mass="46728">MLSITWLAIALGPTSDLLGEEPPPELSLGTAFEPLSDSDAALSSVLILATDDDPYRTLHSNAMKRDDEESVASQELWCHELVTQAYRSALKQRPGIAKSIRFQGLPVGLPQEVTGGEPHGQPSRAITFLCDRDYRLLAFSVGVPDEETLLTMIEDADETRLLQKHWADDPSGFRHALVERAKERVSRVYREALAQANGAWLEEPAEPVAASEQLSWVTSPDQLRQATEPFDSVYFADARLRFGLTGAGDARRLLILEQHPQTRRDWCDSLLPLVAEMDVPALCPTLIAGVWGFPPVCFSPDQSDTVELAERISAELEHSTVVLSVNSGQSSPDLQTPVSTAGQTNLQEAWQRLHDLVQQQRFYSVDLSQLSQLTHHLDLKPINVLGPPVRYVIIPAKNRDPVIVRETELPGRFIALLRRSQ</sequence>
<evidence type="ECO:0000313" key="2">
    <source>
        <dbReference type="Proteomes" id="UP000324479"/>
    </source>
</evidence>
<dbReference type="Proteomes" id="UP000324479">
    <property type="component" value="Unassembled WGS sequence"/>
</dbReference>
<organism evidence="1 2">
    <name type="scientific">Roseiconus nitratireducens</name>
    <dbReference type="NCBI Taxonomy" id="2605748"/>
    <lineage>
        <taxon>Bacteria</taxon>
        <taxon>Pseudomonadati</taxon>
        <taxon>Planctomycetota</taxon>
        <taxon>Planctomycetia</taxon>
        <taxon>Pirellulales</taxon>
        <taxon>Pirellulaceae</taxon>
        <taxon>Roseiconus</taxon>
    </lineage>
</organism>
<dbReference type="EMBL" id="VWOX01000002">
    <property type="protein sequence ID" value="KAA5546213.1"/>
    <property type="molecule type" value="Genomic_DNA"/>
</dbReference>
<evidence type="ECO:0000313" key="1">
    <source>
        <dbReference type="EMBL" id="KAA5546213.1"/>
    </source>
</evidence>